<dbReference type="Gene3D" id="3.40.50.410">
    <property type="entry name" value="von Willebrand factor, type A domain"/>
    <property type="match status" value="1"/>
</dbReference>
<organism evidence="2 3">
    <name type="scientific">Mytilus edulis</name>
    <name type="common">Blue mussel</name>
    <dbReference type="NCBI Taxonomy" id="6550"/>
    <lineage>
        <taxon>Eukaryota</taxon>
        <taxon>Metazoa</taxon>
        <taxon>Spiralia</taxon>
        <taxon>Lophotrochozoa</taxon>
        <taxon>Mollusca</taxon>
        <taxon>Bivalvia</taxon>
        <taxon>Autobranchia</taxon>
        <taxon>Pteriomorphia</taxon>
        <taxon>Mytilida</taxon>
        <taxon>Mytiloidea</taxon>
        <taxon>Mytilidae</taxon>
        <taxon>Mytilinae</taxon>
        <taxon>Mytilus</taxon>
    </lineage>
</organism>
<dbReference type="InterPro" id="IPR036465">
    <property type="entry name" value="vWFA_dom_sf"/>
</dbReference>
<dbReference type="SMART" id="SM00327">
    <property type="entry name" value="VWA"/>
    <property type="match status" value="1"/>
</dbReference>
<protein>
    <recommendedName>
        <fullName evidence="1">VWFA domain-containing protein</fullName>
    </recommendedName>
</protein>
<feature type="domain" description="VWFA" evidence="1">
    <location>
        <begin position="19"/>
        <end position="192"/>
    </location>
</feature>
<accession>A0A8S3VGR5</accession>
<reference evidence="2" key="1">
    <citation type="submission" date="2021-03" db="EMBL/GenBank/DDBJ databases">
        <authorList>
            <person name="Bekaert M."/>
        </authorList>
    </citation>
    <scope>NUCLEOTIDE SEQUENCE</scope>
</reference>
<comment type="caution">
    <text evidence="2">The sequence shown here is derived from an EMBL/GenBank/DDBJ whole genome shotgun (WGS) entry which is preliminary data.</text>
</comment>
<evidence type="ECO:0000313" key="3">
    <source>
        <dbReference type="Proteomes" id="UP000683360"/>
    </source>
</evidence>
<proteinExistence type="predicted"/>
<dbReference type="Pfam" id="PF00092">
    <property type="entry name" value="VWA"/>
    <property type="match status" value="1"/>
</dbReference>
<dbReference type="InterPro" id="IPR002035">
    <property type="entry name" value="VWF_A"/>
</dbReference>
<keyword evidence="3" id="KW-1185">Reference proteome</keyword>
<gene>
    <name evidence="2" type="ORF">MEDL_64315</name>
</gene>
<dbReference type="AlphaFoldDB" id="A0A8S3VGR5"/>
<name>A0A8S3VGR5_MYTED</name>
<sequence length="235" mass="26481">MQSSKNFDTEDVECGGKREMVFILDSSGSVGTQNFQTMLNTAANIAHHFKIGSQYTQVGLDRFSSTTNTMIKLKQWNNWFALQMKIKQIPYISGLTYTWLALDHARTESFSESYGARPGIPKIAIVMTDGRSQNKTKTCEAAKRLRDSGVKVFAIGIGNIDWSEIICITLDGFRIRVNNFSALKSKSFRKRIANEACSRMFINIMNLRKNIPLTDQNGSKLQNQLNVSFLSVQTN</sequence>
<dbReference type="OrthoDB" id="10256829at2759"/>
<dbReference type="PANTHER" id="PTHR24020:SF87">
    <property type="entry name" value="COLLAGEN ALPHA-1(VI) CHAIN-LIKE"/>
    <property type="match status" value="1"/>
</dbReference>
<evidence type="ECO:0000259" key="1">
    <source>
        <dbReference type="PROSITE" id="PS50234"/>
    </source>
</evidence>
<dbReference type="SUPFAM" id="SSF53300">
    <property type="entry name" value="vWA-like"/>
    <property type="match status" value="1"/>
</dbReference>
<evidence type="ECO:0000313" key="2">
    <source>
        <dbReference type="EMBL" id="CAG2252734.1"/>
    </source>
</evidence>
<dbReference type="PANTHER" id="PTHR24020">
    <property type="entry name" value="COLLAGEN ALPHA"/>
    <property type="match status" value="1"/>
</dbReference>
<dbReference type="InterPro" id="IPR050525">
    <property type="entry name" value="ECM_Assembly_Org"/>
</dbReference>
<dbReference type="Proteomes" id="UP000683360">
    <property type="component" value="Unassembled WGS sequence"/>
</dbReference>
<dbReference type="EMBL" id="CAJPWZ010003131">
    <property type="protein sequence ID" value="CAG2252734.1"/>
    <property type="molecule type" value="Genomic_DNA"/>
</dbReference>
<dbReference type="PROSITE" id="PS50234">
    <property type="entry name" value="VWFA"/>
    <property type="match status" value="1"/>
</dbReference>
<dbReference type="PRINTS" id="PR00453">
    <property type="entry name" value="VWFADOMAIN"/>
</dbReference>